<name>A0A173U881_9FIRM</name>
<dbReference type="NCBIfam" id="TIGR00644">
    <property type="entry name" value="recJ"/>
    <property type="match status" value="1"/>
</dbReference>
<evidence type="ECO:0000256" key="5">
    <source>
        <dbReference type="ARBA" id="ARBA00022839"/>
    </source>
</evidence>
<reference evidence="9 10" key="1">
    <citation type="submission" date="2015-09" db="EMBL/GenBank/DDBJ databases">
        <authorList>
            <consortium name="Pathogen Informatics"/>
        </authorList>
    </citation>
    <scope>NUCLEOTIDE SEQUENCE [LARGE SCALE GENOMIC DNA]</scope>
    <source>
        <strain evidence="9 10">2789STDY5834966</strain>
    </source>
</reference>
<dbReference type="GeneID" id="75048137"/>
<proteinExistence type="inferred from homology"/>
<evidence type="ECO:0000259" key="7">
    <source>
        <dbReference type="Pfam" id="PF02272"/>
    </source>
</evidence>
<sequence length="591" mass="66914">MEKWFIASKRADFNKIGEIFHISPVTARLMRNRSLTTVREMQRYLYGSLSDLYDSHLLKDADKGAEIIKEKIETGKKIRIISDYDVDGVSSNYILYQGLKRCGADVDYKIPDRVEDGYGINEHLIEKAAEDGIDTIITCDNGIAAAEQIAYGNSLGLTLIVTDHHDIPFQRQEDGSISYNLPSAAAVINPKQKDCPYPFENICGAVVVYKFIQVLYDLFGIDRRESEVFLEIAAMATVCDVMPLCDENRIIVKEGLRRIQHTNITGLQALIEANHLEEKKISSYHFGFILGPCINASGRLTSAKDALELLLCEDKELCRQKAEALTQLNAERKEMTANGVKAAKEYLESTGHANDKVLVVYLPNCHESIAGIIAGRMKEHYHKPVFVITRTKEGLKGSGRSIEAYHMYKEMNKIKECFDKFGGHPMAAGFSMQEDRLEEFREKLNANATLTEDDFAEKVHIDVALPISYLSESLINEFELLEPFGNENTKPLFAQKDLYIKGMRVLGTTGRCLKLFLSDANGTSIDAMYFGESDVFLEELISFCGKEEAQRIQKGLSHHIWMDVTYYPQVNEWRGQKNIQIVIQNYRFKNL</sequence>
<evidence type="ECO:0000256" key="3">
    <source>
        <dbReference type="ARBA" id="ARBA00022722"/>
    </source>
</evidence>
<gene>
    <name evidence="9" type="primary">recJ</name>
    <name evidence="9" type="ORF">ERS852578_02164</name>
</gene>
<dbReference type="InterPro" id="IPR003156">
    <property type="entry name" value="DHHA1_dom"/>
</dbReference>
<organism evidence="9 10">
    <name type="scientific">Anaerobutyricum hallii</name>
    <dbReference type="NCBI Taxonomy" id="39488"/>
    <lineage>
        <taxon>Bacteria</taxon>
        <taxon>Bacillati</taxon>
        <taxon>Bacillota</taxon>
        <taxon>Clostridia</taxon>
        <taxon>Lachnospirales</taxon>
        <taxon>Lachnospiraceae</taxon>
        <taxon>Anaerobutyricum</taxon>
    </lineage>
</organism>
<dbReference type="Gene3D" id="3.10.310.30">
    <property type="match status" value="1"/>
</dbReference>
<dbReference type="PANTHER" id="PTHR30255:SF2">
    <property type="entry name" value="SINGLE-STRANDED-DNA-SPECIFIC EXONUCLEASE RECJ"/>
    <property type="match status" value="1"/>
</dbReference>
<evidence type="ECO:0000256" key="4">
    <source>
        <dbReference type="ARBA" id="ARBA00022801"/>
    </source>
</evidence>
<evidence type="ECO:0000259" key="6">
    <source>
        <dbReference type="Pfam" id="PF01368"/>
    </source>
</evidence>
<dbReference type="GO" id="GO:0006281">
    <property type="term" value="P:DNA repair"/>
    <property type="evidence" value="ECO:0007669"/>
    <property type="project" value="InterPro"/>
</dbReference>
<dbReference type="Pfam" id="PF01368">
    <property type="entry name" value="DHH"/>
    <property type="match status" value="1"/>
</dbReference>
<dbReference type="InterPro" id="IPR051673">
    <property type="entry name" value="SSDNA_exonuclease_RecJ"/>
</dbReference>
<comment type="similarity">
    <text evidence="1">Belongs to the RecJ family.</text>
</comment>
<dbReference type="PANTHER" id="PTHR30255">
    <property type="entry name" value="SINGLE-STRANDED-DNA-SPECIFIC EXONUCLEASE RECJ"/>
    <property type="match status" value="1"/>
</dbReference>
<dbReference type="SUPFAM" id="SSF64182">
    <property type="entry name" value="DHH phosphoesterases"/>
    <property type="match status" value="1"/>
</dbReference>
<dbReference type="GO" id="GO:0003676">
    <property type="term" value="F:nucleic acid binding"/>
    <property type="evidence" value="ECO:0007669"/>
    <property type="project" value="InterPro"/>
</dbReference>
<dbReference type="AlphaFoldDB" id="A0A173U881"/>
<evidence type="ECO:0000313" key="10">
    <source>
        <dbReference type="Proteomes" id="UP000095390"/>
    </source>
</evidence>
<evidence type="ECO:0000259" key="8">
    <source>
        <dbReference type="Pfam" id="PF17768"/>
    </source>
</evidence>
<dbReference type="OrthoDB" id="9809852at2"/>
<dbReference type="Pfam" id="PF17768">
    <property type="entry name" value="RecJ_OB"/>
    <property type="match status" value="1"/>
</dbReference>
<dbReference type="EMBL" id="CYYC01000028">
    <property type="protein sequence ID" value="CUN09718.1"/>
    <property type="molecule type" value="Genomic_DNA"/>
</dbReference>
<evidence type="ECO:0000256" key="1">
    <source>
        <dbReference type="ARBA" id="ARBA00005915"/>
    </source>
</evidence>
<keyword evidence="4 9" id="KW-0378">Hydrolase</keyword>
<evidence type="ECO:0000313" key="9">
    <source>
        <dbReference type="EMBL" id="CUN09718.1"/>
    </source>
</evidence>
<feature type="domain" description="DHHA1" evidence="7">
    <location>
        <begin position="354"/>
        <end position="446"/>
    </location>
</feature>
<accession>A0A173U881</accession>
<dbReference type="InterPro" id="IPR041122">
    <property type="entry name" value="RecJ_OB"/>
</dbReference>
<keyword evidence="3" id="KW-0540">Nuclease</keyword>
<protein>
    <recommendedName>
        <fullName evidence="2">Single-stranded-DNA-specific exonuclease RecJ</fullName>
    </recommendedName>
</protein>
<dbReference type="Pfam" id="PF02272">
    <property type="entry name" value="DHHA1"/>
    <property type="match status" value="1"/>
</dbReference>
<dbReference type="GO" id="GO:0006310">
    <property type="term" value="P:DNA recombination"/>
    <property type="evidence" value="ECO:0007669"/>
    <property type="project" value="InterPro"/>
</dbReference>
<dbReference type="InterPro" id="IPR001667">
    <property type="entry name" value="DDH_dom"/>
</dbReference>
<feature type="domain" description="RecJ OB" evidence="8">
    <location>
        <begin position="461"/>
        <end position="584"/>
    </location>
</feature>
<dbReference type="GO" id="GO:0008409">
    <property type="term" value="F:5'-3' exonuclease activity"/>
    <property type="evidence" value="ECO:0007669"/>
    <property type="project" value="InterPro"/>
</dbReference>
<dbReference type="RefSeq" id="WP_005347344.1">
    <property type="nucleotide sequence ID" value="NZ_CATVRT010000049.1"/>
</dbReference>
<dbReference type="Gene3D" id="3.90.1640.30">
    <property type="match status" value="1"/>
</dbReference>
<dbReference type="Proteomes" id="UP000095390">
    <property type="component" value="Unassembled WGS sequence"/>
</dbReference>
<feature type="domain" description="DDH" evidence="6">
    <location>
        <begin position="77"/>
        <end position="233"/>
    </location>
</feature>
<keyword evidence="5 9" id="KW-0269">Exonuclease</keyword>
<dbReference type="InterPro" id="IPR038763">
    <property type="entry name" value="DHH_sf"/>
</dbReference>
<dbReference type="InterPro" id="IPR004610">
    <property type="entry name" value="RecJ"/>
</dbReference>
<evidence type="ECO:0000256" key="2">
    <source>
        <dbReference type="ARBA" id="ARBA00019841"/>
    </source>
</evidence>